<dbReference type="EMBL" id="AP011946">
    <property type="protein sequence ID" value="BAM38689.1"/>
    <property type="molecule type" value="Genomic_DNA"/>
</dbReference>
<organism evidence="1 2">
    <name type="scientific">Theileria orientalis strain Shintoku</name>
    <dbReference type="NCBI Taxonomy" id="869250"/>
    <lineage>
        <taxon>Eukaryota</taxon>
        <taxon>Sar</taxon>
        <taxon>Alveolata</taxon>
        <taxon>Apicomplexa</taxon>
        <taxon>Aconoidasida</taxon>
        <taxon>Piroplasmida</taxon>
        <taxon>Theileriidae</taxon>
        <taxon>Theileria</taxon>
    </lineage>
</organism>
<keyword evidence="2" id="KW-1185">Reference proteome</keyword>
<protein>
    <submittedName>
        <fullName evidence="1">Uncharacterized protein</fullName>
    </submittedName>
</protein>
<sequence length="38" mass="4407">MGGYIYLSKGCEHDLRREPCEASLWSVKQKTRAHSRGR</sequence>
<proteinExistence type="predicted"/>
<dbReference type="GeneID" id="20713114"/>
<dbReference type="AlphaFoldDB" id="J7MER9"/>
<dbReference type="RefSeq" id="XP_009688990.1">
    <property type="nucleotide sequence ID" value="XM_009690695.1"/>
</dbReference>
<name>J7MER9_THEOR</name>
<reference evidence="1 2" key="1">
    <citation type="journal article" date="2012" name="MBio">
        <title>Comparative genome analysis of three eukaryotic parasites with differing abilities to transform leukocytes reveals key mediators of Theileria-induced leukocyte transformation.</title>
        <authorList>
            <person name="Hayashida K."/>
            <person name="Hara Y."/>
            <person name="Abe T."/>
            <person name="Yamasaki C."/>
            <person name="Toyoda A."/>
            <person name="Kosuge T."/>
            <person name="Suzuki Y."/>
            <person name="Sato Y."/>
            <person name="Kawashima S."/>
            <person name="Katayama T."/>
            <person name="Wakaguri H."/>
            <person name="Inoue N."/>
            <person name="Homma K."/>
            <person name="Tada-Umezaki M."/>
            <person name="Yagi Y."/>
            <person name="Fujii Y."/>
            <person name="Habara T."/>
            <person name="Kanehisa M."/>
            <person name="Watanabe H."/>
            <person name="Ito K."/>
            <person name="Gojobori T."/>
            <person name="Sugawara H."/>
            <person name="Imanishi T."/>
            <person name="Weir W."/>
            <person name="Gardner M."/>
            <person name="Pain A."/>
            <person name="Shiels B."/>
            <person name="Hattori M."/>
            <person name="Nene V."/>
            <person name="Sugimoto C."/>
        </authorList>
    </citation>
    <scope>NUCLEOTIDE SEQUENCE [LARGE SCALE GENOMIC DNA]</scope>
    <source>
        <strain evidence="1 2">Shintoku</strain>
    </source>
</reference>
<evidence type="ECO:0000313" key="2">
    <source>
        <dbReference type="Proteomes" id="UP000003786"/>
    </source>
</evidence>
<dbReference type="KEGG" id="tot:TOT_010000156"/>
<accession>J7MER9</accession>
<gene>
    <name evidence="1" type="ORF">TOT_010000156</name>
</gene>
<evidence type="ECO:0000313" key="1">
    <source>
        <dbReference type="EMBL" id="BAM38689.1"/>
    </source>
</evidence>
<dbReference type="Proteomes" id="UP000003786">
    <property type="component" value="Chromosome 1"/>
</dbReference>
<dbReference type="VEuPathDB" id="PiroplasmaDB:TOT_010000156"/>